<keyword evidence="6 10" id="KW-0808">Transferase</keyword>
<evidence type="ECO:0000256" key="5">
    <source>
        <dbReference type="ARBA" id="ARBA00022676"/>
    </source>
</evidence>
<dbReference type="InterPro" id="IPR039042">
    <property type="entry name" value="Alg13-like"/>
</dbReference>
<dbReference type="GO" id="GO:0004577">
    <property type="term" value="F:N-acetylglucosaminyldiphosphodolichol N-acetylglucosaminyltransferase activity"/>
    <property type="evidence" value="ECO:0007669"/>
    <property type="project" value="UniProtKB-EC"/>
</dbReference>
<reference evidence="10" key="1">
    <citation type="submission" date="2025-08" db="UniProtKB">
        <authorList>
            <consortium name="RefSeq"/>
        </authorList>
    </citation>
    <scope>IDENTIFICATION</scope>
    <source>
        <tissue evidence="10">Whole body</tissue>
    </source>
</reference>
<dbReference type="KEGG" id="ccal:108624206"/>
<evidence type="ECO:0000313" key="10">
    <source>
        <dbReference type="RefSeq" id="XP_017878832.1"/>
    </source>
</evidence>
<dbReference type="GeneID" id="108624206"/>
<dbReference type="SUPFAM" id="SSF53756">
    <property type="entry name" value="UDP-Glycosyltransferase/glycogen phosphorylase"/>
    <property type="match status" value="1"/>
</dbReference>
<dbReference type="CTD" id="79868"/>
<evidence type="ECO:0000313" key="9">
    <source>
        <dbReference type="Proteomes" id="UP000694925"/>
    </source>
</evidence>
<keyword evidence="9" id="KW-1185">Reference proteome</keyword>
<gene>
    <name evidence="10" type="primary">LOC108624206</name>
</gene>
<evidence type="ECO:0000256" key="3">
    <source>
        <dbReference type="ARBA" id="ARBA00012614"/>
    </source>
</evidence>
<proteinExistence type="inferred from homology"/>
<dbReference type="PANTHER" id="PTHR12867:SF6">
    <property type="entry name" value="N-ACETYLGLUCOSAMINYLDIPHOSPHODOLICHOL N-ACETYLGLUCOSAMINYLTRANSFERASE"/>
    <property type="match status" value="1"/>
</dbReference>
<evidence type="ECO:0000256" key="1">
    <source>
        <dbReference type="ARBA" id="ARBA00004240"/>
    </source>
</evidence>
<dbReference type="Proteomes" id="UP000694925">
    <property type="component" value="Unplaced"/>
</dbReference>
<comment type="subcellular location">
    <subcellularLocation>
        <location evidence="1">Endoplasmic reticulum</location>
    </subcellularLocation>
</comment>
<evidence type="ECO:0000259" key="8">
    <source>
        <dbReference type="Pfam" id="PF04101"/>
    </source>
</evidence>
<dbReference type="RefSeq" id="XP_017878832.1">
    <property type="nucleotide sequence ID" value="XM_018023343.2"/>
</dbReference>
<comment type="similarity">
    <text evidence="2">Belongs to the glycosyltransferase 28 family.</text>
</comment>
<name>A0AAJ7IWD6_9HYME</name>
<dbReference type="GO" id="GO:0005783">
    <property type="term" value="C:endoplasmic reticulum"/>
    <property type="evidence" value="ECO:0007669"/>
    <property type="project" value="UniProtKB-SubCell"/>
</dbReference>
<keyword evidence="7" id="KW-0256">Endoplasmic reticulum</keyword>
<accession>A0AAJ7IWD6</accession>
<sequence>MIKKKIFVTVGTTKFDELIEKLLSREVLEALSMKGYNELVLQIGKTSLIPDCSPRYGFISIEYFNLSPDIIKYMQSADLIISHAGAGSILDALDNRKNLIVVANENLMDNHQMELGEQLFKERYLYYCTCDTLLRIIENINFSELRTFVDLKSRAIAQYIDEIMGF</sequence>
<dbReference type="PANTHER" id="PTHR12867">
    <property type="entry name" value="GLYCOSYL TRANSFERASE-RELATED"/>
    <property type="match status" value="1"/>
</dbReference>
<keyword evidence="5" id="KW-0328">Glycosyltransferase</keyword>
<dbReference type="AlphaFoldDB" id="A0AAJ7IWD6"/>
<dbReference type="GO" id="GO:0006488">
    <property type="term" value="P:dolichol-linked oligosaccharide biosynthetic process"/>
    <property type="evidence" value="ECO:0007669"/>
    <property type="project" value="InterPro"/>
</dbReference>
<evidence type="ECO:0000256" key="7">
    <source>
        <dbReference type="ARBA" id="ARBA00022824"/>
    </source>
</evidence>
<dbReference type="InterPro" id="IPR007235">
    <property type="entry name" value="Glyco_trans_28_C"/>
</dbReference>
<dbReference type="Pfam" id="PF04101">
    <property type="entry name" value="Glyco_tran_28_C"/>
    <property type="match status" value="1"/>
</dbReference>
<feature type="domain" description="Glycosyl transferase family 28 C-terminal" evidence="8">
    <location>
        <begin position="6"/>
        <end position="147"/>
    </location>
</feature>
<organism evidence="9 10">
    <name type="scientific">Ceratina calcarata</name>
    <dbReference type="NCBI Taxonomy" id="156304"/>
    <lineage>
        <taxon>Eukaryota</taxon>
        <taxon>Metazoa</taxon>
        <taxon>Ecdysozoa</taxon>
        <taxon>Arthropoda</taxon>
        <taxon>Hexapoda</taxon>
        <taxon>Insecta</taxon>
        <taxon>Pterygota</taxon>
        <taxon>Neoptera</taxon>
        <taxon>Endopterygota</taxon>
        <taxon>Hymenoptera</taxon>
        <taxon>Apocrita</taxon>
        <taxon>Aculeata</taxon>
        <taxon>Apoidea</taxon>
        <taxon>Anthophila</taxon>
        <taxon>Apidae</taxon>
        <taxon>Ceratina</taxon>
        <taxon>Zadontomerus</taxon>
    </lineage>
</organism>
<evidence type="ECO:0000256" key="6">
    <source>
        <dbReference type="ARBA" id="ARBA00022679"/>
    </source>
</evidence>
<dbReference type="EC" id="2.4.1.141" evidence="3"/>
<evidence type="ECO:0000256" key="4">
    <source>
        <dbReference type="ARBA" id="ARBA00017468"/>
    </source>
</evidence>
<protein>
    <recommendedName>
        <fullName evidence="4">UDP-N-acetylglucosamine transferase subunit ALG13</fullName>
        <ecNumber evidence="3">2.4.1.141</ecNumber>
    </recommendedName>
</protein>
<evidence type="ECO:0000256" key="2">
    <source>
        <dbReference type="ARBA" id="ARBA00006962"/>
    </source>
</evidence>
<dbReference type="Gene3D" id="3.40.50.2000">
    <property type="entry name" value="Glycogen Phosphorylase B"/>
    <property type="match status" value="1"/>
</dbReference>